<keyword evidence="3 10" id="KW-0808">Transferase</keyword>
<reference evidence="11" key="1">
    <citation type="journal article" date="2019" name="Int. J. Syst. Evol. Microbiol.">
        <title>The Global Catalogue of Microorganisms (GCM) 10K type strain sequencing project: providing services to taxonomists for standard genome sequencing and annotation.</title>
        <authorList>
            <consortium name="The Broad Institute Genomics Platform"/>
            <consortium name="The Broad Institute Genome Sequencing Center for Infectious Disease"/>
            <person name="Wu L."/>
            <person name="Ma J."/>
        </authorList>
    </citation>
    <scope>NUCLEOTIDE SEQUENCE [LARGE SCALE GENOMIC DNA]</scope>
    <source>
        <strain evidence="11">CGMCC 1.18578</strain>
    </source>
</reference>
<dbReference type="InterPro" id="IPR050445">
    <property type="entry name" value="Bact_polysacc_biosynth/exp"/>
</dbReference>
<dbReference type="InterPro" id="IPR005702">
    <property type="entry name" value="Wzc-like_C"/>
</dbReference>
<evidence type="ECO:0000256" key="6">
    <source>
        <dbReference type="ARBA" id="ARBA00022840"/>
    </source>
</evidence>
<dbReference type="Pfam" id="PF13614">
    <property type="entry name" value="AAA_31"/>
    <property type="match status" value="1"/>
</dbReference>
<organism evidence="10 11">
    <name type="scientific">Cohnella yongneupensis</name>
    <dbReference type="NCBI Taxonomy" id="425006"/>
    <lineage>
        <taxon>Bacteria</taxon>
        <taxon>Bacillati</taxon>
        <taxon>Bacillota</taxon>
        <taxon>Bacilli</taxon>
        <taxon>Bacillales</taxon>
        <taxon>Paenibacillaceae</taxon>
        <taxon>Cohnella</taxon>
    </lineage>
</organism>
<keyword evidence="5 10" id="KW-0418">Kinase</keyword>
<evidence type="ECO:0000256" key="1">
    <source>
        <dbReference type="ARBA" id="ARBA00007316"/>
    </source>
</evidence>
<dbReference type="RefSeq" id="WP_378113498.1">
    <property type="nucleotide sequence ID" value="NZ_JBHSNC010000055.1"/>
</dbReference>
<keyword evidence="11" id="KW-1185">Reference proteome</keyword>
<evidence type="ECO:0000256" key="7">
    <source>
        <dbReference type="ARBA" id="ARBA00023137"/>
    </source>
</evidence>
<keyword evidence="4" id="KW-0547">Nucleotide-binding</keyword>
<comment type="catalytic activity">
    <reaction evidence="8">
        <text>L-tyrosyl-[protein] + ATP = O-phospho-L-tyrosyl-[protein] + ADP + H(+)</text>
        <dbReference type="Rhea" id="RHEA:10596"/>
        <dbReference type="Rhea" id="RHEA-COMP:10136"/>
        <dbReference type="Rhea" id="RHEA-COMP:20101"/>
        <dbReference type="ChEBI" id="CHEBI:15378"/>
        <dbReference type="ChEBI" id="CHEBI:30616"/>
        <dbReference type="ChEBI" id="CHEBI:46858"/>
        <dbReference type="ChEBI" id="CHEBI:61978"/>
        <dbReference type="ChEBI" id="CHEBI:456216"/>
        <dbReference type="EC" id="2.7.10.2"/>
    </reaction>
</comment>
<keyword evidence="7" id="KW-0829">Tyrosine-protein kinase</keyword>
<proteinExistence type="inferred from homology"/>
<dbReference type="SUPFAM" id="SSF52540">
    <property type="entry name" value="P-loop containing nucleoside triphosphate hydrolases"/>
    <property type="match status" value="1"/>
</dbReference>
<dbReference type="PANTHER" id="PTHR32309:SF13">
    <property type="entry name" value="FERRIC ENTEROBACTIN TRANSPORT PROTEIN FEPE"/>
    <property type="match status" value="1"/>
</dbReference>
<sequence length="226" mass="25017">MRAKQAYPYNRIIADQPRSSVSEAYRTIRANIQYSNIDEDIKTILVTSSTPGEGKTVTSTNLACAMAQNEMRTLYIDADLRKPTGHQVFGLGNRHGLTSWLLGRSQLNEVIQSTAYPGLSVITSGPIPPNPAELLGSNRIRSMLQQLKELFDIIIIDSPPVMAVADPIILGAQVDGCVLVLDTTMTKRDLALTAKLKLDKVNTRMLGVIINNKKEKGKSYNYYYED</sequence>
<dbReference type="EC" id="2.7.10.2" evidence="2"/>
<comment type="caution">
    <text evidence="10">The sequence shown here is derived from an EMBL/GenBank/DDBJ whole genome shotgun (WGS) entry which is preliminary data.</text>
</comment>
<evidence type="ECO:0000256" key="3">
    <source>
        <dbReference type="ARBA" id="ARBA00022679"/>
    </source>
</evidence>
<feature type="domain" description="AAA" evidence="9">
    <location>
        <begin position="42"/>
        <end position="170"/>
    </location>
</feature>
<evidence type="ECO:0000256" key="8">
    <source>
        <dbReference type="ARBA" id="ARBA00051245"/>
    </source>
</evidence>
<dbReference type="PANTHER" id="PTHR32309">
    <property type="entry name" value="TYROSINE-PROTEIN KINASE"/>
    <property type="match status" value="1"/>
</dbReference>
<evidence type="ECO:0000256" key="2">
    <source>
        <dbReference type="ARBA" id="ARBA00011903"/>
    </source>
</evidence>
<dbReference type="EMBL" id="JBHSNC010000055">
    <property type="protein sequence ID" value="MFC5531534.1"/>
    <property type="molecule type" value="Genomic_DNA"/>
</dbReference>
<dbReference type="Gene3D" id="3.40.50.300">
    <property type="entry name" value="P-loop containing nucleotide triphosphate hydrolases"/>
    <property type="match status" value="1"/>
</dbReference>
<gene>
    <name evidence="10" type="ORF">ACFPQ4_19110</name>
</gene>
<comment type="similarity">
    <text evidence="1">Belongs to the CpsD/CapB family.</text>
</comment>
<protein>
    <recommendedName>
        <fullName evidence="2">non-specific protein-tyrosine kinase</fullName>
        <ecNumber evidence="2">2.7.10.2</ecNumber>
    </recommendedName>
</protein>
<dbReference type="NCBIfam" id="TIGR01007">
    <property type="entry name" value="eps_fam"/>
    <property type="match status" value="1"/>
</dbReference>
<dbReference type="CDD" id="cd05387">
    <property type="entry name" value="BY-kinase"/>
    <property type="match status" value="1"/>
</dbReference>
<dbReference type="InterPro" id="IPR025669">
    <property type="entry name" value="AAA_dom"/>
</dbReference>
<evidence type="ECO:0000256" key="5">
    <source>
        <dbReference type="ARBA" id="ARBA00022777"/>
    </source>
</evidence>
<dbReference type="Proteomes" id="UP001596108">
    <property type="component" value="Unassembled WGS sequence"/>
</dbReference>
<evidence type="ECO:0000259" key="9">
    <source>
        <dbReference type="Pfam" id="PF13614"/>
    </source>
</evidence>
<dbReference type="InterPro" id="IPR027417">
    <property type="entry name" value="P-loop_NTPase"/>
</dbReference>
<name>A0ABW0R862_9BACL</name>
<dbReference type="GO" id="GO:0004715">
    <property type="term" value="F:non-membrane spanning protein tyrosine kinase activity"/>
    <property type="evidence" value="ECO:0007669"/>
    <property type="project" value="UniProtKB-EC"/>
</dbReference>
<evidence type="ECO:0000256" key="4">
    <source>
        <dbReference type="ARBA" id="ARBA00022741"/>
    </source>
</evidence>
<keyword evidence="6" id="KW-0067">ATP-binding</keyword>
<evidence type="ECO:0000313" key="11">
    <source>
        <dbReference type="Proteomes" id="UP001596108"/>
    </source>
</evidence>
<accession>A0ABW0R862</accession>
<evidence type="ECO:0000313" key="10">
    <source>
        <dbReference type="EMBL" id="MFC5531534.1"/>
    </source>
</evidence>